<dbReference type="PRINTS" id="PR00111">
    <property type="entry name" value="ABHYDROLASE"/>
</dbReference>
<reference evidence="2 3" key="1">
    <citation type="journal article" date="2019" name="Emerg. Microbes Infect.">
        <title>Comprehensive subspecies identification of 175 nontuberculous mycobacteria species based on 7547 genomic profiles.</title>
        <authorList>
            <person name="Matsumoto Y."/>
            <person name="Kinjo T."/>
            <person name="Motooka D."/>
            <person name="Nabeya D."/>
            <person name="Jung N."/>
            <person name="Uechi K."/>
            <person name="Horii T."/>
            <person name="Iida T."/>
            <person name="Fujita J."/>
            <person name="Nakamura S."/>
        </authorList>
    </citation>
    <scope>NUCLEOTIDE SEQUENCE [LARGE SCALE GENOMIC DNA]</scope>
    <source>
        <strain evidence="2 3">JCM 13571</strain>
    </source>
</reference>
<dbReference type="AlphaFoldDB" id="A0A7I7X505"/>
<organism evidence="2 3">
    <name type="scientific">Mycolicibacter hiberniae</name>
    <dbReference type="NCBI Taxonomy" id="29314"/>
    <lineage>
        <taxon>Bacteria</taxon>
        <taxon>Bacillati</taxon>
        <taxon>Actinomycetota</taxon>
        <taxon>Actinomycetes</taxon>
        <taxon>Mycobacteriales</taxon>
        <taxon>Mycobacteriaceae</taxon>
        <taxon>Mycolicibacter</taxon>
    </lineage>
</organism>
<name>A0A7I7X505_9MYCO</name>
<evidence type="ECO:0000313" key="3">
    <source>
        <dbReference type="Proteomes" id="UP000467260"/>
    </source>
</evidence>
<accession>A0A7I7X505</accession>
<dbReference type="KEGG" id="mhib:MHIB_23410"/>
<dbReference type="SUPFAM" id="SSF53474">
    <property type="entry name" value="alpha/beta-Hydrolases"/>
    <property type="match status" value="1"/>
</dbReference>
<dbReference type="GO" id="GO:0003824">
    <property type="term" value="F:catalytic activity"/>
    <property type="evidence" value="ECO:0007669"/>
    <property type="project" value="UniProtKB-ARBA"/>
</dbReference>
<dbReference type="InterPro" id="IPR050228">
    <property type="entry name" value="Carboxylesterase_BioH"/>
</dbReference>
<proteinExistence type="predicted"/>
<keyword evidence="3" id="KW-1185">Reference proteome</keyword>
<evidence type="ECO:0000313" key="2">
    <source>
        <dbReference type="EMBL" id="BBZ23923.1"/>
    </source>
</evidence>
<sequence length="285" mass="30573">MLWHAAMRALPSDKCVRGWHHRRVNPDHRLHVHRYGPAGPVGLLAVHGLTGHGARWRHVAEYLPDVAIAAPDLIGHGHSSWAAPWTIDANVAALAALLERAAAGPVPVVAHSFGGAIALQLAAARPDLVDTLALLDPAVGLDGEWMATIAAAMLASPDYPDPAEARAEKEHGAWADVDPARLDDELEAHLITLPGGRVGWRISVPAVMAYWSELARPVVVPPATPTTLVRATRTSPPYVQQPLIDALRERPGAKFALVDFDCNHMVDQARPAEAAAVIRAQLARR</sequence>
<dbReference type="InterPro" id="IPR000073">
    <property type="entry name" value="AB_hydrolase_1"/>
</dbReference>
<evidence type="ECO:0000259" key="1">
    <source>
        <dbReference type="Pfam" id="PF00561"/>
    </source>
</evidence>
<dbReference type="Gene3D" id="3.40.50.1820">
    <property type="entry name" value="alpha/beta hydrolase"/>
    <property type="match status" value="1"/>
</dbReference>
<dbReference type="Pfam" id="PF00561">
    <property type="entry name" value="Abhydrolase_1"/>
    <property type="match status" value="1"/>
</dbReference>
<dbReference type="PANTHER" id="PTHR43194:SF2">
    <property type="entry name" value="PEROXISOMAL MEMBRANE PROTEIN LPX1"/>
    <property type="match status" value="1"/>
</dbReference>
<feature type="domain" description="AB hydrolase-1" evidence="1">
    <location>
        <begin position="43"/>
        <end position="170"/>
    </location>
</feature>
<protein>
    <submittedName>
        <fullName evidence="2">Lipase LipV</fullName>
    </submittedName>
</protein>
<dbReference type="EMBL" id="AP022609">
    <property type="protein sequence ID" value="BBZ23923.1"/>
    <property type="molecule type" value="Genomic_DNA"/>
</dbReference>
<dbReference type="Proteomes" id="UP000467260">
    <property type="component" value="Chromosome"/>
</dbReference>
<dbReference type="PANTHER" id="PTHR43194">
    <property type="entry name" value="HYDROLASE ALPHA/BETA FOLD FAMILY"/>
    <property type="match status" value="1"/>
</dbReference>
<dbReference type="InterPro" id="IPR029058">
    <property type="entry name" value="AB_hydrolase_fold"/>
</dbReference>
<gene>
    <name evidence="2" type="primary">lipV</name>
    <name evidence="2" type="ORF">MHIB_23410</name>
</gene>